<reference evidence="7" key="1">
    <citation type="submission" date="2022-07" db="EMBL/GenBank/DDBJ databases">
        <title>Phylogenomic reconstructions and comparative analyses of Kickxellomycotina fungi.</title>
        <authorList>
            <person name="Reynolds N.K."/>
            <person name="Stajich J.E."/>
            <person name="Barry K."/>
            <person name="Grigoriev I.V."/>
            <person name="Crous P."/>
            <person name="Smith M.E."/>
        </authorList>
    </citation>
    <scope>NUCLEOTIDE SEQUENCE</scope>
    <source>
        <strain evidence="7">NRRL 1565</strain>
    </source>
</reference>
<feature type="compositionally biased region" description="Polar residues" evidence="5">
    <location>
        <begin position="40"/>
        <end position="55"/>
    </location>
</feature>
<feature type="transmembrane region" description="Helical" evidence="6">
    <location>
        <begin position="133"/>
        <end position="152"/>
    </location>
</feature>
<keyword evidence="3 6" id="KW-1133">Transmembrane helix</keyword>
<evidence type="ECO:0000256" key="3">
    <source>
        <dbReference type="ARBA" id="ARBA00022989"/>
    </source>
</evidence>
<dbReference type="GO" id="GO:0012505">
    <property type="term" value="C:endomembrane system"/>
    <property type="evidence" value="ECO:0007669"/>
    <property type="project" value="UniProtKB-SubCell"/>
</dbReference>
<keyword evidence="8" id="KW-1185">Reference proteome</keyword>
<feature type="transmembrane region" description="Helical" evidence="6">
    <location>
        <begin position="198"/>
        <end position="219"/>
    </location>
</feature>
<dbReference type="GO" id="GO:0016020">
    <property type="term" value="C:membrane"/>
    <property type="evidence" value="ECO:0007669"/>
    <property type="project" value="InterPro"/>
</dbReference>
<evidence type="ECO:0000256" key="4">
    <source>
        <dbReference type="ARBA" id="ARBA00023136"/>
    </source>
</evidence>
<sequence length="281" mass="31421">MYYGVAAYTTLRYWQKQQGYRLRPRKRRLQEQMDGEENSIVLQSARSSQEQSGSLAATEAAAEDREASVGATAMAGTSAQVTVADERVGLVDIEAAPEIAEEPNAEITKQNIASQIAESPTVLHQLTLATQQVLYESFTCFAPLVTIVYWGLLYPTQSVTLDTPVDLWTGISMHAVNSVLMVVEVGVFAKSPYTRGHFWILFVFLALYLGLAYFMVGVYDFYVYPFFDPKYFGGYVALICLLAVNIVAIVWVIMLMLHRVRDSVYPRWLLKRSETAAAIAI</sequence>
<evidence type="ECO:0000256" key="1">
    <source>
        <dbReference type="ARBA" id="ARBA00004127"/>
    </source>
</evidence>
<protein>
    <recommendedName>
        <fullName evidence="9">Transmembrane protein</fullName>
    </recommendedName>
</protein>
<evidence type="ECO:0000256" key="6">
    <source>
        <dbReference type="SAM" id="Phobius"/>
    </source>
</evidence>
<dbReference type="InterPro" id="IPR006838">
    <property type="entry name" value="ADTRP_AIG1"/>
</dbReference>
<comment type="caution">
    <text evidence="7">The sequence shown here is derived from an EMBL/GenBank/DDBJ whole genome shotgun (WGS) entry which is preliminary data.</text>
</comment>
<organism evidence="7 8">
    <name type="scientific">Coemansia guatemalensis</name>
    <dbReference type="NCBI Taxonomy" id="2761395"/>
    <lineage>
        <taxon>Eukaryota</taxon>
        <taxon>Fungi</taxon>
        <taxon>Fungi incertae sedis</taxon>
        <taxon>Zoopagomycota</taxon>
        <taxon>Kickxellomycotina</taxon>
        <taxon>Kickxellomycetes</taxon>
        <taxon>Kickxellales</taxon>
        <taxon>Kickxellaceae</taxon>
        <taxon>Coemansia</taxon>
    </lineage>
</organism>
<dbReference type="PANTHER" id="PTHR12242:SF1">
    <property type="entry name" value="MYND-TYPE DOMAIN-CONTAINING PROTEIN"/>
    <property type="match status" value="1"/>
</dbReference>
<dbReference type="Proteomes" id="UP001140094">
    <property type="component" value="Unassembled WGS sequence"/>
</dbReference>
<proteinExistence type="predicted"/>
<evidence type="ECO:0008006" key="9">
    <source>
        <dbReference type="Google" id="ProtNLM"/>
    </source>
</evidence>
<feature type="transmembrane region" description="Helical" evidence="6">
    <location>
        <begin position="167"/>
        <end position="189"/>
    </location>
</feature>
<accession>A0A9W8LTY1</accession>
<name>A0A9W8LTY1_9FUNG</name>
<feature type="transmembrane region" description="Helical" evidence="6">
    <location>
        <begin position="231"/>
        <end position="257"/>
    </location>
</feature>
<dbReference type="Pfam" id="PF04750">
    <property type="entry name" value="Far-17a_AIG1"/>
    <property type="match status" value="1"/>
</dbReference>
<evidence type="ECO:0000256" key="5">
    <source>
        <dbReference type="SAM" id="MobiDB-lite"/>
    </source>
</evidence>
<evidence type="ECO:0000313" key="7">
    <source>
        <dbReference type="EMBL" id="KAJ2808755.1"/>
    </source>
</evidence>
<evidence type="ECO:0000256" key="2">
    <source>
        <dbReference type="ARBA" id="ARBA00022692"/>
    </source>
</evidence>
<keyword evidence="2 6" id="KW-0812">Transmembrane</keyword>
<keyword evidence="4 6" id="KW-0472">Membrane</keyword>
<dbReference type="OrthoDB" id="419711at2759"/>
<evidence type="ECO:0000313" key="8">
    <source>
        <dbReference type="Proteomes" id="UP001140094"/>
    </source>
</evidence>
<feature type="region of interest" description="Disordered" evidence="5">
    <location>
        <begin position="31"/>
        <end position="62"/>
    </location>
</feature>
<dbReference type="PANTHER" id="PTHR12242">
    <property type="entry name" value="OS02G0130600 PROTEIN-RELATED"/>
    <property type="match status" value="1"/>
</dbReference>
<dbReference type="EMBL" id="JANBUO010000026">
    <property type="protein sequence ID" value="KAJ2808755.1"/>
    <property type="molecule type" value="Genomic_DNA"/>
</dbReference>
<comment type="subcellular location">
    <subcellularLocation>
        <location evidence="1">Endomembrane system</location>
        <topology evidence="1">Multi-pass membrane protein</topology>
    </subcellularLocation>
</comment>
<gene>
    <name evidence="7" type="ORF">H4R20_000670</name>
</gene>
<dbReference type="AlphaFoldDB" id="A0A9W8LTY1"/>